<evidence type="ECO:0000259" key="1">
    <source>
        <dbReference type="PROSITE" id="PS50017"/>
    </source>
</evidence>
<dbReference type="Pfam" id="PF00531">
    <property type="entry name" value="Death"/>
    <property type="match status" value="1"/>
</dbReference>
<dbReference type="Pfam" id="PF02758">
    <property type="entry name" value="PYRIN"/>
    <property type="match status" value="1"/>
</dbReference>
<dbReference type="SMART" id="SM01289">
    <property type="entry name" value="PYRIN"/>
    <property type="match status" value="1"/>
</dbReference>
<dbReference type="PROSITE" id="PS50017">
    <property type="entry name" value="DEATH_DOMAIN"/>
    <property type="match status" value="1"/>
</dbReference>
<sequence length="201" mass="22674">MDVRGRVLRTLEELREGEILTFCYFLNDTIPRGKLEGASSVKLADLLFRYCPDTVLEVTAEILEKIPRRDLLPGLRGAREGAGGLGRRATLRMEEAPAAAPGPNFEAPPRQVSDQELMKVANHMGKRWKQIGIQYLGIKKSHLEQIEEENPGNVPMRAFYTLVGWRNHEKEKATASQLYHILNQDGVELDQEAYGFLLNST</sequence>
<feature type="domain" description="Death" evidence="1">
    <location>
        <begin position="113"/>
        <end position="184"/>
    </location>
</feature>
<evidence type="ECO:0000313" key="2">
    <source>
        <dbReference type="EMBL" id="KAJ7317699.1"/>
    </source>
</evidence>
<dbReference type="EMBL" id="JAPFRF010000011">
    <property type="protein sequence ID" value="KAJ7317699.1"/>
    <property type="molecule type" value="Genomic_DNA"/>
</dbReference>
<dbReference type="SMART" id="SM00005">
    <property type="entry name" value="DEATH"/>
    <property type="match status" value="1"/>
</dbReference>
<dbReference type="CDD" id="cd01670">
    <property type="entry name" value="Death"/>
    <property type="match status" value="1"/>
</dbReference>
<name>A0A9Q1AXU7_9SAUR</name>
<protein>
    <recommendedName>
        <fullName evidence="1">Death domain-containing protein</fullName>
    </recommendedName>
</protein>
<dbReference type="InterPro" id="IPR004020">
    <property type="entry name" value="DAPIN"/>
</dbReference>
<dbReference type="Proteomes" id="UP001142489">
    <property type="component" value="Unassembled WGS sequence"/>
</dbReference>
<reference evidence="2" key="1">
    <citation type="journal article" date="2023" name="DNA Res.">
        <title>Chromosome-level genome assembly of Phrynocephalus forsythii using third-generation DNA sequencing and Hi-C analysis.</title>
        <authorList>
            <person name="Qi Y."/>
            <person name="Zhao W."/>
            <person name="Zhao Y."/>
            <person name="Niu C."/>
            <person name="Cao S."/>
            <person name="Zhang Y."/>
        </authorList>
    </citation>
    <scope>NUCLEOTIDE SEQUENCE</scope>
    <source>
        <tissue evidence="2">Muscle</tissue>
    </source>
</reference>
<dbReference type="AlphaFoldDB" id="A0A9Q1AXU7"/>
<accession>A0A9Q1AXU7</accession>
<evidence type="ECO:0000313" key="3">
    <source>
        <dbReference type="Proteomes" id="UP001142489"/>
    </source>
</evidence>
<organism evidence="2 3">
    <name type="scientific">Phrynocephalus forsythii</name>
    <dbReference type="NCBI Taxonomy" id="171643"/>
    <lineage>
        <taxon>Eukaryota</taxon>
        <taxon>Metazoa</taxon>
        <taxon>Chordata</taxon>
        <taxon>Craniata</taxon>
        <taxon>Vertebrata</taxon>
        <taxon>Euteleostomi</taxon>
        <taxon>Lepidosauria</taxon>
        <taxon>Squamata</taxon>
        <taxon>Bifurcata</taxon>
        <taxon>Unidentata</taxon>
        <taxon>Episquamata</taxon>
        <taxon>Toxicofera</taxon>
        <taxon>Iguania</taxon>
        <taxon>Acrodonta</taxon>
        <taxon>Agamidae</taxon>
        <taxon>Agaminae</taxon>
        <taxon>Phrynocephalus</taxon>
    </lineage>
</organism>
<proteinExistence type="predicted"/>
<dbReference type="Gene3D" id="1.10.533.10">
    <property type="entry name" value="Death Domain, Fas"/>
    <property type="match status" value="2"/>
</dbReference>
<dbReference type="OrthoDB" id="10058437at2759"/>
<dbReference type="InterPro" id="IPR011029">
    <property type="entry name" value="DEATH-like_dom_sf"/>
</dbReference>
<dbReference type="SUPFAM" id="SSF47986">
    <property type="entry name" value="DEATH domain"/>
    <property type="match status" value="2"/>
</dbReference>
<dbReference type="InterPro" id="IPR000488">
    <property type="entry name" value="Death_dom"/>
</dbReference>
<gene>
    <name evidence="2" type="ORF">JRQ81_003861</name>
</gene>
<comment type="caution">
    <text evidence="2">The sequence shown here is derived from an EMBL/GenBank/DDBJ whole genome shotgun (WGS) entry which is preliminary data.</text>
</comment>
<keyword evidence="3" id="KW-1185">Reference proteome</keyword>
<dbReference type="GO" id="GO:0007165">
    <property type="term" value="P:signal transduction"/>
    <property type="evidence" value="ECO:0007669"/>
    <property type="project" value="InterPro"/>
</dbReference>